<evidence type="ECO:0000313" key="2">
    <source>
        <dbReference type="Proteomes" id="UP000576152"/>
    </source>
</evidence>
<dbReference type="Proteomes" id="UP000576152">
    <property type="component" value="Unassembled WGS sequence"/>
</dbReference>
<dbReference type="RefSeq" id="WP_183474888.1">
    <property type="nucleotide sequence ID" value="NZ_JACIBX010000014.1"/>
</dbReference>
<proteinExistence type="predicted"/>
<gene>
    <name evidence="1" type="ORF">FHS00_003013</name>
</gene>
<dbReference type="EMBL" id="JACIBX010000014">
    <property type="protein sequence ID" value="MBB3713409.1"/>
    <property type="molecule type" value="Genomic_DNA"/>
</dbReference>
<protein>
    <recommendedName>
        <fullName evidence="3">ISXO2-like transposase domain-containing protein</fullName>
    </recommendedName>
</protein>
<organism evidence="1 2">
    <name type="scientific">Limimaricola variabilis</name>
    <dbReference type="NCBI Taxonomy" id="1492771"/>
    <lineage>
        <taxon>Bacteria</taxon>
        <taxon>Pseudomonadati</taxon>
        <taxon>Pseudomonadota</taxon>
        <taxon>Alphaproteobacteria</taxon>
        <taxon>Rhodobacterales</taxon>
        <taxon>Paracoccaceae</taxon>
        <taxon>Limimaricola</taxon>
    </lineage>
</organism>
<comment type="caution">
    <text evidence="1">The sequence shown here is derived from an EMBL/GenBank/DDBJ whole genome shotgun (WGS) entry which is preliminary data.</text>
</comment>
<evidence type="ECO:0000313" key="1">
    <source>
        <dbReference type="EMBL" id="MBB3713409.1"/>
    </source>
</evidence>
<keyword evidence="2" id="KW-1185">Reference proteome</keyword>
<reference evidence="1 2" key="1">
    <citation type="submission" date="2020-08" db="EMBL/GenBank/DDBJ databases">
        <title>Genomic Encyclopedia of Type Strains, Phase III (KMG-III): the genomes of soil and plant-associated and newly described type strains.</title>
        <authorList>
            <person name="Whitman W."/>
        </authorList>
    </citation>
    <scope>NUCLEOTIDE SEQUENCE [LARGE SCALE GENOMIC DNA]</scope>
    <source>
        <strain evidence="1 2">CECT 8572</strain>
    </source>
</reference>
<name>A0ABR6HS63_9RHOB</name>
<accession>A0ABR6HS63</accession>
<evidence type="ECO:0008006" key="3">
    <source>
        <dbReference type="Google" id="ProtNLM"/>
    </source>
</evidence>
<sequence>MGPPQAITRQWLRPMLGKVNRIGQASFHYIDDTRQPTIEAALLPQVAPCEMAFSDGALHYQAIARAQGLSYMVLVAGRRTSRTLQACHSDTVTRLYAQWKGDVRNLWGGPASKYLDGYAIWMVALKSTDPMAIFPAVIR</sequence>